<dbReference type="Pfam" id="PF04055">
    <property type="entry name" value="Radical_SAM"/>
    <property type="match status" value="1"/>
</dbReference>
<dbReference type="STRING" id="1802579.A2310_00720"/>
<keyword evidence="3" id="KW-0479">Metal-binding</keyword>
<dbReference type="GO" id="GO:0046872">
    <property type="term" value="F:metal ion binding"/>
    <property type="evidence" value="ECO:0007669"/>
    <property type="project" value="UniProtKB-KW"/>
</dbReference>
<keyword evidence="6" id="KW-1133">Transmembrane helix</keyword>
<dbReference type="InterPro" id="IPR023404">
    <property type="entry name" value="rSAM_horseshoe"/>
</dbReference>
<dbReference type="SUPFAM" id="SSF52242">
    <property type="entry name" value="Cobalamin (vitamin B12)-binding domain"/>
    <property type="match status" value="1"/>
</dbReference>
<feature type="transmembrane region" description="Helical" evidence="6">
    <location>
        <begin position="454"/>
        <end position="476"/>
    </location>
</feature>
<dbReference type="SUPFAM" id="SSF102114">
    <property type="entry name" value="Radical SAM enzymes"/>
    <property type="match status" value="1"/>
</dbReference>
<dbReference type="InterPro" id="IPR051198">
    <property type="entry name" value="BchE-like"/>
</dbReference>
<keyword evidence="4" id="KW-0408">Iron</keyword>
<dbReference type="PROSITE" id="PS51332">
    <property type="entry name" value="B12_BINDING"/>
    <property type="match status" value="1"/>
</dbReference>
<evidence type="ECO:0000259" key="7">
    <source>
        <dbReference type="PROSITE" id="PS51332"/>
    </source>
</evidence>
<dbReference type="AlphaFoldDB" id="A0A1F4SKX7"/>
<keyword evidence="5" id="KW-0411">Iron-sulfur</keyword>
<keyword evidence="6" id="KW-0472">Membrane</keyword>
<dbReference type="Gene3D" id="3.80.30.20">
    <property type="entry name" value="tm_1862 like domain"/>
    <property type="match status" value="1"/>
</dbReference>
<dbReference type="SFLD" id="SFLDS00029">
    <property type="entry name" value="Radical_SAM"/>
    <property type="match status" value="1"/>
</dbReference>
<dbReference type="PROSITE" id="PS51918">
    <property type="entry name" value="RADICAL_SAM"/>
    <property type="match status" value="1"/>
</dbReference>
<keyword evidence="6" id="KW-0812">Transmembrane</keyword>
<dbReference type="InterPro" id="IPR006158">
    <property type="entry name" value="Cobalamin-bd"/>
</dbReference>
<feature type="domain" description="Radical SAM core" evidence="8">
    <location>
        <begin position="194"/>
        <end position="426"/>
    </location>
</feature>
<dbReference type="GO" id="GO:0003824">
    <property type="term" value="F:catalytic activity"/>
    <property type="evidence" value="ECO:0007669"/>
    <property type="project" value="InterPro"/>
</dbReference>
<dbReference type="InterPro" id="IPR036724">
    <property type="entry name" value="Cobalamin-bd_sf"/>
</dbReference>
<dbReference type="Gene3D" id="3.40.50.280">
    <property type="entry name" value="Cobalamin-binding domain"/>
    <property type="match status" value="1"/>
</dbReference>
<dbReference type="CDD" id="cd01335">
    <property type="entry name" value="Radical_SAM"/>
    <property type="match status" value="1"/>
</dbReference>
<dbReference type="Pfam" id="PF02310">
    <property type="entry name" value="B12-binding"/>
    <property type="match status" value="1"/>
</dbReference>
<feature type="domain" description="B12-binding" evidence="7">
    <location>
        <begin position="1"/>
        <end position="134"/>
    </location>
</feature>
<accession>A0A1F4SKX7</accession>
<dbReference type="PANTHER" id="PTHR43409">
    <property type="entry name" value="ANAEROBIC MAGNESIUM-PROTOPORPHYRIN IX MONOMETHYL ESTER CYCLASE-RELATED"/>
    <property type="match status" value="1"/>
</dbReference>
<evidence type="ECO:0000256" key="4">
    <source>
        <dbReference type="ARBA" id="ARBA00023004"/>
    </source>
</evidence>
<evidence type="ECO:0000313" key="9">
    <source>
        <dbReference type="EMBL" id="OGC21027.1"/>
    </source>
</evidence>
<dbReference type="InterPro" id="IPR007197">
    <property type="entry name" value="rSAM"/>
</dbReference>
<reference evidence="9 10" key="1">
    <citation type="journal article" date="2016" name="Nat. Commun.">
        <title>Thousands of microbial genomes shed light on interconnected biogeochemical processes in an aquifer system.</title>
        <authorList>
            <person name="Anantharaman K."/>
            <person name="Brown C.T."/>
            <person name="Hug L.A."/>
            <person name="Sharon I."/>
            <person name="Castelle C.J."/>
            <person name="Probst A.J."/>
            <person name="Thomas B.C."/>
            <person name="Singh A."/>
            <person name="Wilkins M.J."/>
            <person name="Karaoz U."/>
            <person name="Brodie E.L."/>
            <person name="Williams K.H."/>
            <person name="Hubbard S.S."/>
            <person name="Banfield J.F."/>
        </authorList>
    </citation>
    <scope>NUCLEOTIDE SEQUENCE [LARGE SCALE GENOMIC DNA]</scope>
</reference>
<dbReference type="InterPro" id="IPR034466">
    <property type="entry name" value="Methyltransferase_Class_B"/>
</dbReference>
<dbReference type="GO" id="GO:0031419">
    <property type="term" value="F:cobalamin binding"/>
    <property type="evidence" value="ECO:0007669"/>
    <property type="project" value="InterPro"/>
</dbReference>
<dbReference type="SFLD" id="SFLDG01123">
    <property type="entry name" value="methyltransferase_(Class_B)"/>
    <property type="match status" value="1"/>
</dbReference>
<dbReference type="GO" id="GO:0051539">
    <property type="term" value="F:4 iron, 4 sulfur cluster binding"/>
    <property type="evidence" value="ECO:0007669"/>
    <property type="project" value="UniProtKB-KW"/>
</dbReference>
<keyword evidence="2" id="KW-0949">S-adenosyl-L-methionine</keyword>
<dbReference type="InterPro" id="IPR058240">
    <property type="entry name" value="rSAM_sf"/>
</dbReference>
<name>A0A1F4SKX7_UNCSA</name>
<evidence type="ECO:0000256" key="1">
    <source>
        <dbReference type="ARBA" id="ARBA00001966"/>
    </source>
</evidence>
<evidence type="ECO:0000256" key="2">
    <source>
        <dbReference type="ARBA" id="ARBA00022691"/>
    </source>
</evidence>
<proteinExistence type="predicted"/>
<evidence type="ECO:0000256" key="5">
    <source>
        <dbReference type="ARBA" id="ARBA00023014"/>
    </source>
</evidence>
<comment type="caution">
    <text evidence="9">The sequence shown here is derived from an EMBL/GenBank/DDBJ whole genome shotgun (WGS) entry which is preliminary data.</text>
</comment>
<protein>
    <submittedName>
        <fullName evidence="9">Uncharacterized protein</fullName>
    </submittedName>
</protein>
<evidence type="ECO:0000313" key="10">
    <source>
        <dbReference type="Proteomes" id="UP000178417"/>
    </source>
</evidence>
<dbReference type="Proteomes" id="UP000178417">
    <property type="component" value="Unassembled WGS sequence"/>
</dbReference>
<sequence length="510" mass="59564">MNTLLISVQKDLDIIGLKCLHYYLLKNGYNSFLLHLINFNPNDENSLKTVKNFISEISPLFIGISLMSVEYYNARDLTKYLKANFKSIPIIWGGIHPSISPEMCLADADYVCVGEGERTILDFANAINNHGCVETINNLCYIENNRIKKNMLYPPIEDLDNIPSYDHIPVNSFIQNEKGLIIPIDKKVFRKYARYKGTFYSIMSSRGCPFSCTYCCNNFLSRLYQTKKVRRRSNKNIIIELEKAVKDNPEIEYINFQDDCFLACGDEYLKEFCKLYKEKVKKPFVVRAIPIYITKNKIKNLKEAGLSWISLGLQSGSDRICKDIYKRKSLKADFLKAAKIIKEFNIAAFYDVILDNPFETEEDGLETIQTLIETPKPFYTQFFSLSLYLGTELYEKAQKECPEKIEDSLKKKYFLYHKKTINNMIRYSTFLSGKFMNKVVYLYKQDPKGLRFRVILFIANLLSSLVFEPLTYFRVIKLSQGNSYIRTFKVLPNYFKEGIMRYFNQFKAKR</sequence>
<evidence type="ECO:0000256" key="3">
    <source>
        <dbReference type="ARBA" id="ARBA00022723"/>
    </source>
</evidence>
<dbReference type="SFLD" id="SFLDG01082">
    <property type="entry name" value="B12-binding_domain_containing"/>
    <property type="match status" value="1"/>
</dbReference>
<organism evidence="9 10">
    <name type="scientific">candidate division WOR-1 bacterium RIFOXYB2_FULL_37_13</name>
    <dbReference type="NCBI Taxonomy" id="1802579"/>
    <lineage>
        <taxon>Bacteria</taxon>
        <taxon>Bacillati</taxon>
        <taxon>Saganbacteria</taxon>
    </lineage>
</organism>
<dbReference type="EMBL" id="MEUB01000051">
    <property type="protein sequence ID" value="OGC21027.1"/>
    <property type="molecule type" value="Genomic_DNA"/>
</dbReference>
<evidence type="ECO:0000256" key="6">
    <source>
        <dbReference type="SAM" id="Phobius"/>
    </source>
</evidence>
<evidence type="ECO:0000259" key="8">
    <source>
        <dbReference type="PROSITE" id="PS51918"/>
    </source>
</evidence>
<gene>
    <name evidence="9" type="ORF">A2310_00720</name>
</gene>
<dbReference type="InterPro" id="IPR006638">
    <property type="entry name" value="Elp3/MiaA/NifB-like_rSAM"/>
</dbReference>
<dbReference type="CDD" id="cd02068">
    <property type="entry name" value="radical_SAM_B12_BD"/>
    <property type="match status" value="1"/>
</dbReference>
<dbReference type="SMART" id="SM00729">
    <property type="entry name" value="Elp3"/>
    <property type="match status" value="1"/>
</dbReference>
<comment type="cofactor">
    <cofactor evidence="1">
        <name>[4Fe-4S] cluster</name>
        <dbReference type="ChEBI" id="CHEBI:49883"/>
    </cofactor>
</comment>